<evidence type="ECO:0000256" key="3">
    <source>
        <dbReference type="ARBA" id="ARBA00022692"/>
    </source>
</evidence>
<keyword evidence="10 13" id="KW-0675">Receptor</keyword>
<keyword evidence="4" id="KW-0732">Signal</keyword>
<dbReference type="InterPro" id="IPR013517">
    <property type="entry name" value="FG-GAP"/>
</dbReference>
<keyword evidence="3 13" id="KW-0812">Transmembrane</keyword>
<dbReference type="InParanoid" id="A0A3P8UT65"/>
<dbReference type="InterPro" id="IPR028994">
    <property type="entry name" value="Integrin_alpha_N"/>
</dbReference>
<reference evidence="17" key="3">
    <citation type="submission" date="2025-09" db="UniProtKB">
        <authorList>
            <consortium name="Ensembl"/>
        </authorList>
    </citation>
    <scope>IDENTIFICATION</scope>
</reference>
<protein>
    <submittedName>
        <fullName evidence="17">Integrin subunit alpha 6</fullName>
    </submittedName>
</protein>
<dbReference type="Gene3D" id="2.60.40.1510">
    <property type="entry name" value="ntegrin, alpha v. Chain A, domain 3"/>
    <property type="match status" value="1"/>
</dbReference>
<evidence type="ECO:0000256" key="6">
    <source>
        <dbReference type="ARBA" id="ARBA00022889"/>
    </source>
</evidence>
<comment type="subcellular location">
    <subcellularLocation>
        <location evidence="1 13">Membrane</location>
        <topology evidence="1 13">Single-pass type I membrane protein</topology>
    </subcellularLocation>
</comment>
<feature type="domain" description="Integrin alpha second immunoglobulin-like" evidence="15">
    <location>
        <begin position="606"/>
        <end position="731"/>
    </location>
</feature>
<organism evidence="17 18">
    <name type="scientific">Cynoglossus semilaevis</name>
    <name type="common">Tongue sole</name>
    <dbReference type="NCBI Taxonomy" id="244447"/>
    <lineage>
        <taxon>Eukaryota</taxon>
        <taxon>Metazoa</taxon>
        <taxon>Chordata</taxon>
        <taxon>Craniata</taxon>
        <taxon>Vertebrata</taxon>
        <taxon>Euteleostomi</taxon>
        <taxon>Actinopterygii</taxon>
        <taxon>Neopterygii</taxon>
        <taxon>Teleostei</taxon>
        <taxon>Neoteleostei</taxon>
        <taxon>Acanthomorphata</taxon>
        <taxon>Carangaria</taxon>
        <taxon>Pleuronectiformes</taxon>
        <taxon>Pleuronectoidei</taxon>
        <taxon>Cynoglossidae</taxon>
        <taxon>Cynoglossinae</taxon>
        <taxon>Cynoglossus</taxon>
    </lineage>
</organism>
<dbReference type="GO" id="GO:0050900">
    <property type="term" value="P:leukocyte migration"/>
    <property type="evidence" value="ECO:0007669"/>
    <property type="project" value="TreeGrafter"/>
</dbReference>
<dbReference type="GeneTree" id="ENSGT00940000155353"/>
<dbReference type="InterPro" id="IPR013519">
    <property type="entry name" value="Int_alpha_beta-p"/>
</dbReference>
<sequence length="1014" mass="114462">MDYPWHLVDLLFIWNFMIFSAATFNLDVENVLQRKGDPGSLFGFSLTFHQQLNPLKNLLLVGAPRTKRQHQVNVTGAVYQCDLNTVSEHCQPIEFESEEFLNSRNINDQWMGARVSSQGPGQNILACAHRYRHWIPAPSDNVPHLLTGQCYILGDNLKVGKEERTWRRVVCDSEHLTRRWKDHEWFAYCQQGHAAAFAKDNRSLLFGAPGAYQWKGIVRLELLDNLDILGEDPRETGDLEHLDPKLIPLQENSYLGFSIDSGMALIRKGELTIVAGAPRGGYSGQVAFLKVDRMTRRSLAVETVLSGPGLASSFGYDLAVVDFNGDGWEDLAVGAPQFCVSDGHVGGAVYVYINRRGRKWEEVVPVQLLGRKESSMFGLAVANIGDINQDGYGDIAVGAPYEGSGRVYLCCGSTHGVHKEFVLSPGSKHIRLFGYSLAGNLDLDDNAYPDLAVGSLSDSVFVYRCLFFFKKRDTLQPTTRRQAFQLFHACFTYTAHPVSFQPKLMLNYTFEGDAERRKERLPPRIDFLGPSGGQVELKGQRREACTDTKLRLLVKLHKIPVSVSVSLWSRSETQRTSEDLPNVSPVLNLYQRKNTVSKIVLIHKGCGSDNICQSNLELQYKFCSRKTINDQNVFKDDGVAVITPSKEDVALEITVTNRNGDDAHQSHLIAMLPDTLRFFHIVYDTAAVSKTERVSNNKGTLIDCELGNPLQRDAEVSGTLLCSTTNLAFSTACTMKTNLFLSGYFLHRTHHFQPTQVKLTESFKGESAINSTNEIGAPVLYEFRVTNLGRPLNSFANVSLNIKWPKENTVGKWFLYLSQITEDGLQSVSCSPIQEVNPLKDGWDHPSRSRREHVQLSVCFFPLQSCTDGLRCVELRCYLLGLDSNAVIYLHSHLWNTTFTEDYSTFNYLDIDVDATLELCTLNITFIFSQVKMTIFLEKKIEIFTKVAWWIIVLTVVALLLILAVFAYLLWKVKYFLYFMSSFQKLVLKLYLDVIVDHFNLSSSENQQGTRYWN</sequence>
<keyword evidence="18" id="KW-1185">Reference proteome</keyword>
<dbReference type="Pfam" id="PF08441">
    <property type="entry name" value="Integrin_A_Ig_1"/>
    <property type="match status" value="1"/>
</dbReference>
<evidence type="ECO:0000256" key="9">
    <source>
        <dbReference type="ARBA" id="ARBA00023136"/>
    </source>
</evidence>
<dbReference type="GO" id="GO:0098609">
    <property type="term" value="P:cell-cell adhesion"/>
    <property type="evidence" value="ECO:0007669"/>
    <property type="project" value="TreeGrafter"/>
</dbReference>
<dbReference type="SUPFAM" id="SSF69318">
    <property type="entry name" value="Integrin alpha N-terminal domain"/>
    <property type="match status" value="1"/>
</dbReference>
<dbReference type="InterPro" id="IPR013649">
    <property type="entry name" value="Integrin_alpha_Ig-like_1"/>
</dbReference>
<dbReference type="GO" id="GO:0033627">
    <property type="term" value="P:cell adhesion mediated by integrin"/>
    <property type="evidence" value="ECO:0007669"/>
    <property type="project" value="TreeGrafter"/>
</dbReference>
<dbReference type="Proteomes" id="UP000265120">
    <property type="component" value="Chromosome 15"/>
</dbReference>
<evidence type="ECO:0000256" key="1">
    <source>
        <dbReference type="ARBA" id="ARBA00004479"/>
    </source>
</evidence>
<evidence type="ECO:0000256" key="11">
    <source>
        <dbReference type="ARBA" id="ARBA00023180"/>
    </source>
</evidence>
<dbReference type="Gene3D" id="2.60.40.1460">
    <property type="entry name" value="Integrin domains. Chain A, domain 2"/>
    <property type="match status" value="1"/>
</dbReference>
<dbReference type="SUPFAM" id="SSF69179">
    <property type="entry name" value="Integrin domains"/>
    <property type="match status" value="3"/>
</dbReference>
<dbReference type="PROSITE" id="PS51470">
    <property type="entry name" value="FG_GAP"/>
    <property type="match status" value="4"/>
</dbReference>
<keyword evidence="7 13" id="KW-1133">Transmembrane helix</keyword>
<dbReference type="PANTHER" id="PTHR23220">
    <property type="entry name" value="INTEGRIN ALPHA"/>
    <property type="match status" value="1"/>
</dbReference>
<evidence type="ECO:0000256" key="12">
    <source>
        <dbReference type="PROSITE-ProRule" id="PRU00803"/>
    </source>
</evidence>
<keyword evidence="11" id="KW-0325">Glycoprotein</keyword>
<keyword evidence="8 13" id="KW-0401">Integrin</keyword>
<dbReference type="AlphaFoldDB" id="A0A3P8UT65"/>
<dbReference type="Pfam" id="PF20806">
    <property type="entry name" value="Integrin_A_Ig_3"/>
    <property type="match status" value="1"/>
</dbReference>
<keyword evidence="6 13" id="KW-0130">Cell adhesion</keyword>
<dbReference type="Pfam" id="PF20805">
    <property type="entry name" value="Integrin_A_Ig_2"/>
    <property type="match status" value="1"/>
</dbReference>
<keyword evidence="9 13" id="KW-0472">Membrane</keyword>
<keyword evidence="5" id="KW-0677">Repeat</keyword>
<feature type="repeat" description="FG-GAP" evidence="12">
    <location>
        <begin position="362"/>
        <end position="419"/>
    </location>
</feature>
<evidence type="ECO:0000256" key="4">
    <source>
        <dbReference type="ARBA" id="ARBA00022729"/>
    </source>
</evidence>
<evidence type="ECO:0000256" key="10">
    <source>
        <dbReference type="ARBA" id="ARBA00023170"/>
    </source>
</evidence>
<feature type="transmembrane region" description="Helical" evidence="13">
    <location>
        <begin position="947"/>
        <end position="971"/>
    </location>
</feature>
<dbReference type="OMA" id="TKVAWWI"/>
<dbReference type="InterPro" id="IPR048286">
    <property type="entry name" value="Integrin_alpha_Ig-like_3"/>
</dbReference>
<feature type="repeat" description="FG-GAP" evidence="12">
    <location>
        <begin position="300"/>
        <end position="361"/>
    </location>
</feature>
<dbReference type="GO" id="GO:0005178">
    <property type="term" value="F:integrin binding"/>
    <property type="evidence" value="ECO:0007669"/>
    <property type="project" value="TreeGrafter"/>
</dbReference>
<dbReference type="Ensembl" id="ENSCSET00000005079.1">
    <property type="protein sequence ID" value="ENSCSEP00000005024.1"/>
    <property type="gene ID" value="ENSCSEG00000003251.1"/>
</dbReference>
<feature type="repeat" description="FG-GAP" evidence="12">
    <location>
        <begin position="30"/>
        <end position="90"/>
    </location>
</feature>
<dbReference type="STRING" id="244447.ENSCSEP00000005024"/>
<dbReference type="GO" id="GO:0009897">
    <property type="term" value="C:external side of plasma membrane"/>
    <property type="evidence" value="ECO:0007669"/>
    <property type="project" value="TreeGrafter"/>
</dbReference>
<dbReference type="SMART" id="SM00191">
    <property type="entry name" value="Int_alpha"/>
    <property type="match status" value="5"/>
</dbReference>
<evidence type="ECO:0000256" key="8">
    <source>
        <dbReference type="ARBA" id="ARBA00023037"/>
    </source>
</evidence>
<evidence type="ECO:0000259" key="15">
    <source>
        <dbReference type="Pfam" id="PF20805"/>
    </source>
</evidence>
<proteinExistence type="inferred from homology"/>
<evidence type="ECO:0000256" key="7">
    <source>
        <dbReference type="ARBA" id="ARBA00022989"/>
    </source>
</evidence>
<reference evidence="17 18" key="1">
    <citation type="journal article" date="2014" name="Nat. Genet.">
        <title>Whole-genome sequence of a flatfish provides insights into ZW sex chromosome evolution and adaptation to a benthic lifestyle.</title>
        <authorList>
            <person name="Chen S."/>
            <person name="Zhang G."/>
            <person name="Shao C."/>
            <person name="Huang Q."/>
            <person name="Liu G."/>
            <person name="Zhang P."/>
            <person name="Song W."/>
            <person name="An N."/>
            <person name="Chalopin D."/>
            <person name="Volff J.N."/>
            <person name="Hong Y."/>
            <person name="Li Q."/>
            <person name="Sha Z."/>
            <person name="Zhou H."/>
            <person name="Xie M."/>
            <person name="Yu Q."/>
            <person name="Liu Y."/>
            <person name="Xiang H."/>
            <person name="Wang N."/>
            <person name="Wu K."/>
            <person name="Yang C."/>
            <person name="Zhou Q."/>
            <person name="Liao X."/>
            <person name="Yang L."/>
            <person name="Hu Q."/>
            <person name="Zhang J."/>
            <person name="Meng L."/>
            <person name="Jin L."/>
            <person name="Tian Y."/>
            <person name="Lian J."/>
            <person name="Yang J."/>
            <person name="Miao G."/>
            <person name="Liu S."/>
            <person name="Liang Z."/>
            <person name="Yan F."/>
            <person name="Li Y."/>
            <person name="Sun B."/>
            <person name="Zhang H."/>
            <person name="Zhang J."/>
            <person name="Zhu Y."/>
            <person name="Du M."/>
            <person name="Zhao Y."/>
            <person name="Schartl M."/>
            <person name="Tang Q."/>
            <person name="Wang J."/>
        </authorList>
    </citation>
    <scope>NUCLEOTIDE SEQUENCE</scope>
</reference>
<feature type="domain" description="Integrin alpha third immunoglobulin-like" evidence="16">
    <location>
        <begin position="752"/>
        <end position="921"/>
    </location>
</feature>
<dbReference type="GO" id="GO:0008305">
    <property type="term" value="C:integrin complex"/>
    <property type="evidence" value="ECO:0007669"/>
    <property type="project" value="InterPro"/>
</dbReference>
<evidence type="ECO:0000256" key="5">
    <source>
        <dbReference type="ARBA" id="ARBA00022737"/>
    </source>
</evidence>
<reference evidence="17" key="2">
    <citation type="submission" date="2025-08" db="UniProtKB">
        <authorList>
            <consortium name="Ensembl"/>
        </authorList>
    </citation>
    <scope>IDENTIFICATION</scope>
</reference>
<comment type="similarity">
    <text evidence="2 13">Belongs to the integrin alpha chain family.</text>
</comment>
<dbReference type="InterPro" id="IPR048285">
    <property type="entry name" value="Integrin_alpha_Ig-like_2"/>
</dbReference>
<dbReference type="Gene3D" id="2.60.40.1530">
    <property type="entry name" value="ntegrin, alpha v. Chain A, domain 4"/>
    <property type="match status" value="1"/>
</dbReference>
<dbReference type="InterPro" id="IPR032695">
    <property type="entry name" value="Integrin_dom_sf"/>
</dbReference>
<dbReference type="Pfam" id="PF01839">
    <property type="entry name" value="FG-GAP"/>
    <property type="match status" value="2"/>
</dbReference>
<evidence type="ECO:0000313" key="18">
    <source>
        <dbReference type="Proteomes" id="UP000265120"/>
    </source>
</evidence>
<name>A0A3P8UT65_CYNSE</name>
<dbReference type="GO" id="GO:0007160">
    <property type="term" value="P:cell-matrix adhesion"/>
    <property type="evidence" value="ECO:0007669"/>
    <property type="project" value="TreeGrafter"/>
</dbReference>
<feature type="repeat" description="FG-GAP" evidence="12">
    <location>
        <begin position="420"/>
        <end position="480"/>
    </location>
</feature>
<dbReference type="Gene3D" id="2.130.10.130">
    <property type="entry name" value="Integrin alpha, N-terminal"/>
    <property type="match status" value="1"/>
</dbReference>
<feature type="domain" description="Integrin alpha first immunoglubulin-like" evidence="14">
    <location>
        <begin position="487"/>
        <end position="600"/>
    </location>
</feature>
<evidence type="ECO:0000313" key="17">
    <source>
        <dbReference type="Ensembl" id="ENSCSEP00000005024.1"/>
    </source>
</evidence>
<dbReference type="GO" id="GO:0007229">
    <property type="term" value="P:integrin-mediated signaling pathway"/>
    <property type="evidence" value="ECO:0007669"/>
    <property type="project" value="UniProtKB-KW"/>
</dbReference>
<dbReference type="InterPro" id="IPR000413">
    <property type="entry name" value="Integrin_alpha"/>
</dbReference>
<evidence type="ECO:0000259" key="14">
    <source>
        <dbReference type="Pfam" id="PF08441"/>
    </source>
</evidence>
<evidence type="ECO:0000256" key="13">
    <source>
        <dbReference type="RuleBase" id="RU003762"/>
    </source>
</evidence>
<evidence type="ECO:0000256" key="2">
    <source>
        <dbReference type="ARBA" id="ARBA00008054"/>
    </source>
</evidence>
<dbReference type="PANTHER" id="PTHR23220:SF9">
    <property type="entry name" value="INTEGRIN ALPHA-6"/>
    <property type="match status" value="1"/>
</dbReference>
<accession>A0A3P8UT65</accession>
<evidence type="ECO:0000259" key="16">
    <source>
        <dbReference type="Pfam" id="PF20806"/>
    </source>
</evidence>
<dbReference type="PRINTS" id="PR01185">
    <property type="entry name" value="INTEGRINA"/>
</dbReference>